<feature type="domain" description="NodB homology" evidence="1">
    <location>
        <begin position="39"/>
        <end position="226"/>
    </location>
</feature>
<dbReference type="GO" id="GO:0016810">
    <property type="term" value="F:hydrolase activity, acting on carbon-nitrogen (but not peptide) bonds"/>
    <property type="evidence" value="ECO:0007669"/>
    <property type="project" value="InterPro"/>
</dbReference>
<evidence type="ECO:0000259" key="1">
    <source>
        <dbReference type="PROSITE" id="PS51677"/>
    </source>
</evidence>
<name>R7RQU5_9CLOT</name>
<sequence>MKNKTLSILSFLITGFIFYNLAKFDMNCSAEADDNSSIKTIYLTFDDGPSYKITNQILNILKEKEVKATFFLIGNKVHDRSEIVKRIYKEGHSIGLHTYTHKMKLVYKSKDAFIEEMIKTEDAIYEVIGIRPKIIRFPGGSTGRLDEELHERLHQLGYKVYDWNARISDGYVPSKAPDVLYREAIKTSQKWNTVFLLMHCSETDKNTVKALPKIIDYFKEKGYMFETIDENTPEYYFRYKKR</sequence>
<dbReference type="EC" id="3.5.1.-" evidence="2"/>
<keyword evidence="2" id="KW-0378">Hydrolase</keyword>
<dbReference type="eggNOG" id="COG0726">
    <property type="taxonomic scope" value="Bacteria"/>
</dbReference>
<dbReference type="Pfam" id="PF01522">
    <property type="entry name" value="Polysacc_deac_1"/>
    <property type="match status" value="1"/>
</dbReference>
<dbReference type="InterPro" id="IPR002509">
    <property type="entry name" value="NODB_dom"/>
</dbReference>
<dbReference type="OrthoDB" id="258610at2"/>
<dbReference type="PANTHER" id="PTHR10587">
    <property type="entry name" value="GLYCOSYL TRANSFERASE-RELATED"/>
    <property type="match status" value="1"/>
</dbReference>
<comment type="caution">
    <text evidence="2">The sequence shown here is derived from an EMBL/GenBank/DDBJ whole genome shotgun (WGS) entry which is preliminary data.</text>
</comment>
<gene>
    <name evidence="2" type="ORF">TCEL_01539</name>
</gene>
<dbReference type="CDD" id="cd10944">
    <property type="entry name" value="CE4_SmPgdA_like"/>
    <property type="match status" value="1"/>
</dbReference>
<organism evidence="2 3">
    <name type="scientific">Thermobrachium celere DSM 8682</name>
    <dbReference type="NCBI Taxonomy" id="941824"/>
    <lineage>
        <taxon>Bacteria</taxon>
        <taxon>Bacillati</taxon>
        <taxon>Bacillota</taxon>
        <taxon>Clostridia</taxon>
        <taxon>Eubacteriales</taxon>
        <taxon>Clostridiaceae</taxon>
        <taxon>Thermobrachium</taxon>
    </lineage>
</organism>
<evidence type="ECO:0000313" key="2">
    <source>
        <dbReference type="EMBL" id="CDF57625.1"/>
    </source>
</evidence>
<reference evidence="2" key="1">
    <citation type="submission" date="2013-03" db="EMBL/GenBank/DDBJ databases">
        <title>Draft genome sequence of the hydrogen-ethanol-producing anaerobic alkalithermophilic Caloramator celere.</title>
        <authorList>
            <person name="Ciranna A."/>
            <person name="Larjo A."/>
            <person name="Kivisto A."/>
            <person name="Santala V."/>
            <person name="Roos C."/>
            <person name="Karp M."/>
        </authorList>
    </citation>
    <scope>NUCLEOTIDE SEQUENCE [LARGE SCALE GENOMIC DNA]</scope>
    <source>
        <strain evidence="2">DSM 8682</strain>
    </source>
</reference>
<evidence type="ECO:0000313" key="3">
    <source>
        <dbReference type="Proteomes" id="UP000014923"/>
    </source>
</evidence>
<dbReference type="HOGENOM" id="CLU_021264_6_3_9"/>
<dbReference type="PROSITE" id="PS51677">
    <property type="entry name" value="NODB"/>
    <property type="match status" value="1"/>
</dbReference>
<proteinExistence type="predicted"/>
<dbReference type="EMBL" id="CAVN010000088">
    <property type="protein sequence ID" value="CDF57625.1"/>
    <property type="molecule type" value="Genomic_DNA"/>
</dbReference>
<dbReference type="GO" id="GO:0005975">
    <property type="term" value="P:carbohydrate metabolic process"/>
    <property type="evidence" value="ECO:0007669"/>
    <property type="project" value="InterPro"/>
</dbReference>
<dbReference type="PANTHER" id="PTHR10587:SF125">
    <property type="entry name" value="POLYSACCHARIDE DEACETYLASE YHEN-RELATED"/>
    <property type="match status" value="1"/>
</dbReference>
<dbReference type="SUPFAM" id="SSF88713">
    <property type="entry name" value="Glycoside hydrolase/deacetylase"/>
    <property type="match status" value="1"/>
</dbReference>
<dbReference type="Proteomes" id="UP000014923">
    <property type="component" value="Unassembled WGS sequence"/>
</dbReference>
<keyword evidence="3" id="KW-1185">Reference proteome</keyword>
<dbReference type="AlphaFoldDB" id="R7RQU5"/>
<accession>R7RQU5</accession>
<protein>
    <submittedName>
        <fullName evidence="2">Peptidoglycan N-acetylglucosamine deacetylase</fullName>
        <ecNumber evidence="2">3.5.1.-</ecNumber>
    </submittedName>
</protein>
<dbReference type="Gene3D" id="3.20.20.370">
    <property type="entry name" value="Glycoside hydrolase/deacetylase"/>
    <property type="match status" value="1"/>
</dbReference>
<dbReference type="InterPro" id="IPR011330">
    <property type="entry name" value="Glyco_hydro/deAcase_b/a-brl"/>
</dbReference>
<dbReference type="InterPro" id="IPR050248">
    <property type="entry name" value="Polysacc_deacetylase_ArnD"/>
</dbReference>